<dbReference type="RefSeq" id="WP_242656483.1">
    <property type="nucleotide sequence ID" value="NZ_MZGX01000011.1"/>
</dbReference>
<feature type="domain" description="FIST" evidence="1">
    <location>
        <begin position="21"/>
        <end position="197"/>
    </location>
</feature>
<dbReference type="InterPro" id="IPR013702">
    <property type="entry name" value="FIST_domain_N"/>
</dbReference>
<name>A0A1V4SJL9_RUMHU</name>
<sequence>MYIENLEAFKSYANMLQLSPAESLMIFVGDKSEPTLEELMNYLNNKNISFFGGIYSGLLVGDRNERTGYVVKKVEPVYSTLVLPFMMRLKLDVSEYEGATAIVVADGLSSRIKDLTDTVYGKLGNKVTYVGGGAGFYDMSHRPCIFNNNGIYKDALQLCIVKSKARVAVEHGWKKLRGPFNVTGSNDNIITELDNEKAFDIYKNVIEEEENILLSQEGFFTFAKDHPFGIDTGFDRVIVRDPIAVNKNGEIVCVATIPQGCQVHILKGDSQLLLDSSIRIAGICAADAPEEYTPLLFDCISRAMFLENKFTTELKNIQEKMRYEVEGALSIGEISSKANGEIVIHNKSTVLALLHE</sequence>
<accession>A0A1V4SJL9</accession>
<dbReference type="SMART" id="SM00897">
    <property type="entry name" value="FIST"/>
    <property type="match status" value="1"/>
</dbReference>
<dbReference type="SMART" id="SM01204">
    <property type="entry name" value="FIST_C"/>
    <property type="match status" value="1"/>
</dbReference>
<dbReference type="PANTHER" id="PTHR40252:SF2">
    <property type="entry name" value="BLR0328 PROTEIN"/>
    <property type="match status" value="1"/>
</dbReference>
<comment type="caution">
    <text evidence="3">The sequence shown here is derived from an EMBL/GenBank/DDBJ whole genome shotgun (WGS) entry which is preliminary data.</text>
</comment>
<organism evidence="3 4">
    <name type="scientific">Ruminiclostridium hungatei</name>
    <name type="common">Clostridium hungatei</name>
    <dbReference type="NCBI Taxonomy" id="48256"/>
    <lineage>
        <taxon>Bacteria</taxon>
        <taxon>Bacillati</taxon>
        <taxon>Bacillota</taxon>
        <taxon>Clostridia</taxon>
        <taxon>Eubacteriales</taxon>
        <taxon>Oscillospiraceae</taxon>
        <taxon>Ruminiclostridium</taxon>
    </lineage>
</organism>
<reference evidence="3 4" key="1">
    <citation type="submission" date="2017-03" db="EMBL/GenBank/DDBJ databases">
        <title>Genome sequence of Clostridium hungatei DSM 14427.</title>
        <authorList>
            <person name="Poehlein A."/>
            <person name="Daniel R."/>
        </authorList>
    </citation>
    <scope>NUCLEOTIDE SEQUENCE [LARGE SCALE GENOMIC DNA]</scope>
    <source>
        <strain evidence="3 4">DSM 14427</strain>
    </source>
</reference>
<evidence type="ECO:0000259" key="2">
    <source>
        <dbReference type="SMART" id="SM01204"/>
    </source>
</evidence>
<dbReference type="AlphaFoldDB" id="A0A1V4SJL9"/>
<protein>
    <submittedName>
        <fullName evidence="3">FIST N domain protein</fullName>
    </submittedName>
</protein>
<proteinExistence type="predicted"/>
<dbReference type="Proteomes" id="UP000191554">
    <property type="component" value="Unassembled WGS sequence"/>
</dbReference>
<gene>
    <name evidence="3" type="ORF">CLHUN_18880</name>
</gene>
<dbReference type="STRING" id="48256.CLHUN_18880"/>
<dbReference type="Pfam" id="PF10442">
    <property type="entry name" value="FIST_C"/>
    <property type="match status" value="1"/>
</dbReference>
<dbReference type="InterPro" id="IPR019494">
    <property type="entry name" value="FIST_C"/>
</dbReference>
<keyword evidence="4" id="KW-1185">Reference proteome</keyword>
<feature type="domain" description="FIST C-domain" evidence="2">
    <location>
        <begin position="198"/>
        <end position="337"/>
    </location>
</feature>
<evidence type="ECO:0000313" key="4">
    <source>
        <dbReference type="Proteomes" id="UP000191554"/>
    </source>
</evidence>
<dbReference type="Pfam" id="PF08495">
    <property type="entry name" value="FIST"/>
    <property type="match status" value="1"/>
</dbReference>
<evidence type="ECO:0000259" key="1">
    <source>
        <dbReference type="SMART" id="SM00897"/>
    </source>
</evidence>
<dbReference type="EMBL" id="MZGX01000011">
    <property type="protein sequence ID" value="OPX44092.1"/>
    <property type="molecule type" value="Genomic_DNA"/>
</dbReference>
<evidence type="ECO:0000313" key="3">
    <source>
        <dbReference type="EMBL" id="OPX44092.1"/>
    </source>
</evidence>
<dbReference type="PANTHER" id="PTHR40252">
    <property type="entry name" value="BLR0328 PROTEIN"/>
    <property type="match status" value="1"/>
</dbReference>